<feature type="transmembrane region" description="Helical" evidence="3">
    <location>
        <begin position="549"/>
        <end position="575"/>
    </location>
</feature>
<comment type="caution">
    <text evidence="4">The sequence shown here is derived from an EMBL/GenBank/DDBJ whole genome shotgun (WGS) entry which is preliminary data.</text>
</comment>
<dbReference type="Proteomes" id="UP000070578">
    <property type="component" value="Unassembled WGS sequence"/>
</dbReference>
<keyword evidence="1" id="KW-0175">Coiled coil</keyword>
<dbReference type="PANTHER" id="PTHR30441:SF8">
    <property type="entry name" value="DUF748 DOMAIN-CONTAINING PROTEIN"/>
    <property type="match status" value="1"/>
</dbReference>
<protein>
    <submittedName>
        <fullName evidence="4">Adenylyl cyclase class-3/4/guanylyl cyclase</fullName>
    </submittedName>
</protein>
<keyword evidence="3" id="KW-0472">Membrane</keyword>
<dbReference type="EMBL" id="LSLI01000027">
    <property type="protein sequence ID" value="KXS32527.1"/>
    <property type="molecule type" value="Genomic_DNA"/>
</dbReference>
<feature type="compositionally biased region" description="Low complexity" evidence="2">
    <location>
        <begin position="356"/>
        <end position="366"/>
    </location>
</feature>
<feature type="compositionally biased region" description="Basic and acidic residues" evidence="2">
    <location>
        <begin position="318"/>
        <end position="352"/>
    </location>
</feature>
<accession>A0A139BU79</accession>
<evidence type="ECO:0000256" key="1">
    <source>
        <dbReference type="SAM" id="Coils"/>
    </source>
</evidence>
<gene>
    <name evidence="4" type="ORF">AWT59_1360</name>
</gene>
<evidence type="ECO:0000256" key="3">
    <source>
        <dbReference type="SAM" id="Phobius"/>
    </source>
</evidence>
<proteinExistence type="predicted"/>
<reference evidence="4 5" key="1">
    <citation type="submission" date="2016-02" db="EMBL/GenBank/DDBJ databases">
        <authorList>
            <person name="Wen L."/>
            <person name="He K."/>
            <person name="Yang H."/>
        </authorList>
    </citation>
    <scope>NUCLEOTIDE SEQUENCE [LARGE SCALE GENOMIC DNA]</scope>
    <source>
        <strain evidence="4">ShG14-8</strain>
    </source>
</reference>
<feature type="region of interest" description="Disordered" evidence="2">
    <location>
        <begin position="1"/>
        <end position="23"/>
    </location>
</feature>
<evidence type="ECO:0000313" key="5">
    <source>
        <dbReference type="Proteomes" id="UP000070578"/>
    </source>
</evidence>
<keyword evidence="3" id="KW-1133">Transmembrane helix</keyword>
<dbReference type="PATRIC" id="fig|1796491.3.peg.1492"/>
<dbReference type="GO" id="GO:0090313">
    <property type="term" value="P:regulation of protein targeting to membrane"/>
    <property type="evidence" value="ECO:0007669"/>
    <property type="project" value="TreeGrafter"/>
</dbReference>
<feature type="compositionally biased region" description="Basic and acidic residues" evidence="2">
    <location>
        <begin position="486"/>
        <end position="495"/>
    </location>
</feature>
<keyword evidence="3" id="KW-0812">Transmembrane</keyword>
<evidence type="ECO:0000256" key="2">
    <source>
        <dbReference type="SAM" id="MobiDB-lite"/>
    </source>
</evidence>
<feature type="compositionally biased region" description="Basic and acidic residues" evidence="2">
    <location>
        <begin position="377"/>
        <end position="390"/>
    </location>
</feature>
<dbReference type="AlphaFoldDB" id="A0A139BU79"/>
<feature type="coiled-coil region" evidence="1">
    <location>
        <begin position="146"/>
        <end position="205"/>
    </location>
</feature>
<organism evidence="4 5">
    <name type="scientific">Candidatus Gallionella acididurans</name>
    <dbReference type="NCBI Taxonomy" id="1796491"/>
    <lineage>
        <taxon>Bacteria</taxon>
        <taxon>Pseudomonadati</taxon>
        <taxon>Pseudomonadota</taxon>
        <taxon>Betaproteobacteria</taxon>
        <taxon>Nitrosomonadales</taxon>
        <taxon>Gallionellaceae</taxon>
        <taxon>Gallionella</taxon>
    </lineage>
</organism>
<reference evidence="4 5" key="2">
    <citation type="submission" date="2016-03" db="EMBL/GenBank/DDBJ databases">
        <title>New uncultured bacterium of the family Gallionellaceae from acid mine drainage: description and reconstruction of genome based on metagenomic analysis of microbial community.</title>
        <authorList>
            <person name="Kadnikov V."/>
            <person name="Ivasenko D."/>
            <person name="Beletsky A."/>
            <person name="Mardanov A."/>
            <person name="Danilova E."/>
            <person name="Pimenov N."/>
            <person name="Karnachuk O."/>
            <person name="Ravin N."/>
        </authorList>
    </citation>
    <scope>NUCLEOTIDE SEQUENCE [LARGE SCALE GENOMIC DNA]</scope>
    <source>
        <strain evidence="4">ShG14-8</strain>
    </source>
</reference>
<evidence type="ECO:0000313" key="4">
    <source>
        <dbReference type="EMBL" id="KXS32527.1"/>
    </source>
</evidence>
<feature type="region of interest" description="Disordered" evidence="2">
    <location>
        <begin position="318"/>
        <end position="495"/>
    </location>
</feature>
<dbReference type="PANTHER" id="PTHR30441">
    <property type="entry name" value="DUF748 DOMAIN-CONTAINING PROTEIN"/>
    <property type="match status" value="1"/>
</dbReference>
<dbReference type="InterPro" id="IPR052894">
    <property type="entry name" value="AsmA-related"/>
</dbReference>
<feature type="region of interest" description="Disordered" evidence="2">
    <location>
        <begin position="257"/>
        <end position="280"/>
    </location>
</feature>
<name>A0A139BU79_9PROT</name>
<dbReference type="GO" id="GO:0005886">
    <property type="term" value="C:plasma membrane"/>
    <property type="evidence" value="ECO:0007669"/>
    <property type="project" value="TreeGrafter"/>
</dbReference>
<sequence>MDNKTIFIKTKKGEDETQGKTTHLPGDIKRALLMVDGQATFGEINKRAAPSLRSSLDELFRDLEKGGFIRDKSRAEIRSGNIPKMSVPLKVAAPRKNQPENRAGELDFMGGFPLDPSDVPANTQKLNAEAEENIKGEIEAAKYSAQLEAEAILLKAEQEAARIREEITSAKLKAEREARQRLELAEQARRQAERLKEEQEALQVRIKLDAAREKAEQEAKLRLEATANAQARIESDDEDARRREEVEHRLKQELEARKRAEVERRLRQEQEAKEQAARELKAQEELKAARIREEAERIVRQEQEARERAARELKAQQELEAAKIREEVERRMRQEREEREARAREQATRTPDESSPESGSFSFGSFHVDNPLYTSESHMEKQSLKKDEPPAKNSRSGTADEKSGTFTFDAFQVDEPPLPVEPGRNRKPDSTAQASRPAGANRPADEQQAVPAAHTKPLAGKSAQQQIQHAVQERNATEQRLAAEQQAEKKLAEEQSRAWAEAERRALESAKADVEQASRQIAFTVADAPAARPSPVVRTRRKKFNWGRLAGLVFKTGLFLLLLLIGALFAIPYFISTREYLPKAEQLLSTKLHQPVHVGSLSGRILPTPRLELGEIYIGNAKQLQVNVAQVNFSFSGLFTDVKPVSSIEFRDIKVRGAWLTDASGWMLKMAGDERFPVSRMVIANGTLDADALELTGIEGMLDFDPDGKFTRADLRANSGKYYLGINATPASKLNIALTVRDSALPLLPNWTFDTLTAKGELGNGELVIGNFDGQLFGGSMQGSADLSWRFGWNAQGTLGAKNINMQKLNKLLNGNADGSARFKMSSADLGKLADSATLEGNFSSSDGIISGLEIADTARKLSRENLPGGRTHYDGLAGNFSFENGVYRFKQTKITASALSAIAAFEIDTIRQQLSGKMGVTLSLSGQTVSPVELKMGGTIDSPTLIYAP</sequence>